<name>F2JI91_CELLD</name>
<dbReference type="HOGENOM" id="CLU_016922_10_1_9"/>
<dbReference type="Gene3D" id="3.40.640.10">
    <property type="entry name" value="Type I PLP-dependent aspartate aminotransferase-like (Major domain)"/>
    <property type="match status" value="1"/>
</dbReference>
<evidence type="ECO:0000256" key="2">
    <source>
        <dbReference type="ARBA" id="ARBA00022605"/>
    </source>
</evidence>
<dbReference type="STRING" id="642492.Clole_1393"/>
<feature type="binding site" evidence="5">
    <location>
        <position position="277"/>
    </location>
    <ligand>
        <name>pyridoxal 5'-phosphate</name>
        <dbReference type="ChEBI" id="CHEBI:597326"/>
    </ligand>
</feature>
<gene>
    <name evidence="5" type="primary">argD</name>
    <name evidence="6" type="ordered locus">Clole_1393</name>
</gene>
<organism evidence="6 7">
    <name type="scientific">Cellulosilyticum lentocellum (strain ATCC 49066 / DSM 5427 / NCIMB 11756 / RHM5)</name>
    <name type="common">Clostridium lentocellum</name>
    <dbReference type="NCBI Taxonomy" id="642492"/>
    <lineage>
        <taxon>Bacteria</taxon>
        <taxon>Bacillati</taxon>
        <taxon>Bacillota</taxon>
        <taxon>Clostridia</taxon>
        <taxon>Lachnospirales</taxon>
        <taxon>Cellulosilyticaceae</taxon>
        <taxon>Cellulosilyticum</taxon>
    </lineage>
</organism>
<keyword evidence="5" id="KW-0055">Arginine biosynthesis</keyword>
<dbReference type="eggNOG" id="COG4992">
    <property type="taxonomic scope" value="Bacteria"/>
</dbReference>
<accession>F2JI91</accession>
<dbReference type="EC" id="2.6.1.11" evidence="5"/>
<keyword evidence="4 5" id="KW-0663">Pyridoxal phosphate</keyword>
<feature type="binding site" evidence="5">
    <location>
        <position position="135"/>
    </location>
    <ligand>
        <name>pyridoxal 5'-phosphate</name>
        <dbReference type="ChEBI" id="CHEBI:597326"/>
    </ligand>
</feature>
<dbReference type="Gene3D" id="3.90.1150.10">
    <property type="entry name" value="Aspartate Aminotransferase, domain 1"/>
    <property type="match status" value="1"/>
</dbReference>
<reference evidence="6 7" key="1">
    <citation type="journal article" date="2011" name="J. Bacteriol.">
        <title>Complete genome sequence of the cellulose-degrading bacterium Cellulosilyticum lentocellum.</title>
        <authorList>
            <consortium name="US DOE Joint Genome Institute"/>
            <person name="Miller D.A."/>
            <person name="Suen G."/>
            <person name="Bruce D."/>
            <person name="Copeland A."/>
            <person name="Cheng J.F."/>
            <person name="Detter C."/>
            <person name="Goodwin L.A."/>
            <person name="Han C.S."/>
            <person name="Hauser L.J."/>
            <person name="Land M.L."/>
            <person name="Lapidus A."/>
            <person name="Lucas S."/>
            <person name="Meincke L."/>
            <person name="Pitluck S."/>
            <person name="Tapia R."/>
            <person name="Teshima H."/>
            <person name="Woyke T."/>
            <person name="Fox B.G."/>
            <person name="Angert E.R."/>
            <person name="Currie C.R."/>
        </authorList>
    </citation>
    <scope>NUCLEOTIDE SEQUENCE [LARGE SCALE GENOMIC DNA]</scope>
    <source>
        <strain evidence="7">ATCC 49066 / DSM 5427 / NCIMB 11756 / RHM5</strain>
    </source>
</reference>
<dbReference type="FunFam" id="3.40.640.10:FF:000004">
    <property type="entry name" value="Acetylornithine aminotransferase"/>
    <property type="match status" value="1"/>
</dbReference>
<comment type="miscellaneous">
    <text evidence="5">May also have succinyldiaminopimelate aminotransferase activity, thus carrying out the corresponding step in lysine biosynthesis.</text>
</comment>
<dbReference type="InterPro" id="IPR049704">
    <property type="entry name" value="Aminotrans_3_PPA_site"/>
</dbReference>
<evidence type="ECO:0000256" key="3">
    <source>
        <dbReference type="ARBA" id="ARBA00022679"/>
    </source>
</evidence>
<dbReference type="PROSITE" id="PS00600">
    <property type="entry name" value="AA_TRANSFER_CLASS_3"/>
    <property type="match status" value="1"/>
</dbReference>
<dbReference type="KEGG" id="cle:Clole_1393"/>
<dbReference type="GO" id="GO:0006526">
    <property type="term" value="P:L-arginine biosynthetic process"/>
    <property type="evidence" value="ECO:0007669"/>
    <property type="project" value="UniProtKB-UniRule"/>
</dbReference>
<dbReference type="InterPro" id="IPR004636">
    <property type="entry name" value="AcOrn/SuccOrn_fam"/>
</dbReference>
<evidence type="ECO:0000256" key="1">
    <source>
        <dbReference type="ARBA" id="ARBA00022576"/>
    </source>
</evidence>
<dbReference type="AlphaFoldDB" id="F2JI91"/>
<keyword evidence="3 5" id="KW-0808">Transferase</keyword>
<proteinExistence type="inferred from homology"/>
<dbReference type="GO" id="GO:0005737">
    <property type="term" value="C:cytoplasm"/>
    <property type="evidence" value="ECO:0007669"/>
    <property type="project" value="UniProtKB-SubCell"/>
</dbReference>
<comment type="cofactor">
    <cofactor evidence="5">
        <name>pyridoxal 5'-phosphate</name>
        <dbReference type="ChEBI" id="CHEBI:597326"/>
    </cofactor>
    <text evidence="5">Binds 1 pyridoxal phosphate per subunit.</text>
</comment>
<sequence>MEQLVNEGEKYIMHTYGRFPLVLEHGEGVYLYDEKGKKYLDMYAGIAVNALGYAHPTLTAALQEQVEKMMHVSNYYYTKNLIEASKLLVENSPFDKVFFCNSGAEANEGALKLAKKYGKLKSEDKVQIIAMKKSFHGRTHGALAVTGQEKYQKSFMPLIPNVSYADYNDIDSLKAIMSDKTCAVILEVIQGEGGIIPGDPAYLQAVEALCKANDALLIVDEVQTGIGRTGTLFAFEQFGINPDIVTMAKGLGAGVPIGAMACTSKADVLVPGDHASTFGGNPLVTAAAKVVLKELTVNHLLDHVKEVGAYLKGELLKLQKEFDCIKEVRGLGMMLGMELTLLALEVEKKCMDKGMLVVGAGEKVVRFVPPLIIEKAHVDEAIAILKSVLSEM</sequence>
<dbReference type="PANTHER" id="PTHR11986">
    <property type="entry name" value="AMINOTRANSFERASE CLASS III"/>
    <property type="match status" value="1"/>
</dbReference>
<dbReference type="NCBIfam" id="TIGR00707">
    <property type="entry name" value="argD"/>
    <property type="match status" value="1"/>
</dbReference>
<keyword evidence="2 5" id="KW-0028">Amino-acid biosynthesis</keyword>
<evidence type="ECO:0000256" key="4">
    <source>
        <dbReference type="ARBA" id="ARBA00022898"/>
    </source>
</evidence>
<dbReference type="Pfam" id="PF00202">
    <property type="entry name" value="Aminotran_3"/>
    <property type="match status" value="1"/>
</dbReference>
<dbReference type="GO" id="GO:0030170">
    <property type="term" value="F:pyridoxal phosphate binding"/>
    <property type="evidence" value="ECO:0007669"/>
    <property type="project" value="InterPro"/>
</dbReference>
<feature type="modified residue" description="N6-(pyridoxal phosphate)lysine" evidence="5">
    <location>
        <position position="249"/>
    </location>
</feature>
<feature type="binding site" evidence="5">
    <location>
        <begin position="220"/>
        <end position="223"/>
    </location>
    <ligand>
        <name>pyridoxal 5'-phosphate</name>
        <dbReference type="ChEBI" id="CHEBI:597326"/>
    </ligand>
</feature>
<dbReference type="GO" id="GO:0003992">
    <property type="term" value="F:N2-acetyl-L-ornithine:2-oxoglutarate 5-aminotransferase activity"/>
    <property type="evidence" value="ECO:0007669"/>
    <property type="project" value="UniProtKB-UniRule"/>
</dbReference>
<evidence type="ECO:0000313" key="7">
    <source>
        <dbReference type="Proteomes" id="UP000008467"/>
    </source>
</evidence>
<keyword evidence="1 5" id="KW-0032">Aminotransferase</keyword>
<comment type="subunit">
    <text evidence="5">Homodimer.</text>
</comment>
<evidence type="ECO:0000256" key="5">
    <source>
        <dbReference type="HAMAP-Rule" id="MF_01107"/>
    </source>
</evidence>
<dbReference type="NCBIfam" id="NF002325">
    <property type="entry name" value="PRK01278.1"/>
    <property type="match status" value="1"/>
</dbReference>
<dbReference type="SUPFAM" id="SSF53383">
    <property type="entry name" value="PLP-dependent transferases"/>
    <property type="match status" value="1"/>
</dbReference>
<comment type="similarity">
    <text evidence="5">Belongs to the class-III pyridoxal-phosphate-dependent aminotransferase family. ArgD subfamily.</text>
</comment>
<feature type="binding site" evidence="5">
    <location>
        <position position="276"/>
    </location>
    <ligand>
        <name>N(2)-acetyl-L-ornithine</name>
        <dbReference type="ChEBI" id="CHEBI:57805"/>
    </ligand>
</feature>
<dbReference type="InterPro" id="IPR015424">
    <property type="entry name" value="PyrdxlP-dep_Trfase"/>
</dbReference>
<feature type="binding site" evidence="5">
    <location>
        <begin position="103"/>
        <end position="104"/>
    </location>
    <ligand>
        <name>pyridoxal 5'-phosphate</name>
        <dbReference type="ChEBI" id="CHEBI:597326"/>
    </ligand>
</feature>
<dbReference type="NCBIfam" id="NF002874">
    <property type="entry name" value="PRK03244.1"/>
    <property type="match status" value="1"/>
</dbReference>
<dbReference type="PIRSF" id="PIRSF000521">
    <property type="entry name" value="Transaminase_4ab_Lys_Orn"/>
    <property type="match status" value="1"/>
</dbReference>
<comment type="pathway">
    <text evidence="5">Amino-acid biosynthesis; L-arginine biosynthesis; N(2)-acetyl-L-ornithine from L-glutamate: step 4/4.</text>
</comment>
<evidence type="ECO:0000313" key="6">
    <source>
        <dbReference type="EMBL" id="ADZ83119.1"/>
    </source>
</evidence>
<dbReference type="InterPro" id="IPR015421">
    <property type="entry name" value="PyrdxlP-dep_Trfase_major"/>
</dbReference>
<dbReference type="GO" id="GO:0042802">
    <property type="term" value="F:identical protein binding"/>
    <property type="evidence" value="ECO:0007669"/>
    <property type="project" value="TreeGrafter"/>
</dbReference>
<dbReference type="CDD" id="cd00610">
    <property type="entry name" value="OAT_like"/>
    <property type="match status" value="1"/>
</dbReference>
<protein>
    <recommendedName>
        <fullName evidence="5">Acetylornithine aminotransferase</fullName>
        <shortName evidence="5">ACOAT</shortName>
        <ecNumber evidence="5">2.6.1.11</ecNumber>
    </recommendedName>
</protein>
<dbReference type="InterPro" id="IPR005814">
    <property type="entry name" value="Aminotrans_3"/>
</dbReference>
<comment type="subcellular location">
    <subcellularLocation>
        <location evidence="5">Cytoplasm</location>
    </subcellularLocation>
</comment>
<dbReference type="RefSeq" id="WP_013656418.1">
    <property type="nucleotide sequence ID" value="NC_015275.1"/>
</dbReference>
<keyword evidence="5" id="KW-0963">Cytoplasm</keyword>
<dbReference type="PANTHER" id="PTHR11986:SF79">
    <property type="entry name" value="ACETYLORNITHINE AMINOTRANSFERASE, MITOCHONDRIAL"/>
    <property type="match status" value="1"/>
</dbReference>
<comment type="catalytic activity">
    <reaction evidence="5">
        <text>N(2)-acetyl-L-ornithine + 2-oxoglutarate = N-acetyl-L-glutamate 5-semialdehyde + L-glutamate</text>
        <dbReference type="Rhea" id="RHEA:18049"/>
        <dbReference type="ChEBI" id="CHEBI:16810"/>
        <dbReference type="ChEBI" id="CHEBI:29123"/>
        <dbReference type="ChEBI" id="CHEBI:29985"/>
        <dbReference type="ChEBI" id="CHEBI:57805"/>
        <dbReference type="EC" id="2.6.1.11"/>
    </reaction>
</comment>
<feature type="binding site" evidence="5">
    <location>
        <position position="138"/>
    </location>
    <ligand>
        <name>N(2)-acetyl-L-ornithine</name>
        <dbReference type="ChEBI" id="CHEBI:57805"/>
    </ligand>
</feature>
<dbReference type="HAMAP" id="MF_01107">
    <property type="entry name" value="ArgD_aminotrans_3"/>
    <property type="match status" value="1"/>
</dbReference>
<dbReference type="Proteomes" id="UP000008467">
    <property type="component" value="Chromosome"/>
</dbReference>
<dbReference type="UniPathway" id="UPA00068">
    <property type="reaction ID" value="UER00109"/>
</dbReference>
<keyword evidence="7" id="KW-1185">Reference proteome</keyword>
<dbReference type="EMBL" id="CP002582">
    <property type="protein sequence ID" value="ADZ83119.1"/>
    <property type="molecule type" value="Genomic_DNA"/>
</dbReference>
<dbReference type="InterPro" id="IPR015422">
    <property type="entry name" value="PyrdxlP-dep_Trfase_small"/>
</dbReference>
<dbReference type="InterPro" id="IPR050103">
    <property type="entry name" value="Class-III_PLP-dep_AT"/>
</dbReference>